<evidence type="ECO:0000313" key="1">
    <source>
        <dbReference type="EMBL" id="MBB5038266.1"/>
    </source>
</evidence>
<gene>
    <name evidence="1" type="ORF">HNQ64_002524</name>
</gene>
<sequence length="283" mass="31629">MSASANTILITETRLAACFRALGFPYQAEVIIHERRDEMRVQFLFQPQSLRFPSLFASALLAQWQSGELAQREPLHLLCVMMNAQHNYDQLLKAQKQGSALRVVSVAGGLMTRYVLGQEPATVAFSPERVSIDDLRLAACLGMLGVPLLRITGSSPRHVFEMARTGYPVLLSDGQRHVHDAQVLSRRSPTEADPLRLWLEIQQPLHPLCIGYDALYSRTQLKRELETQKKLLMIDEASHRVTGDGASTEILAAKQALVSVDAAGHVMDHVTRHMKSPPIFWTK</sequence>
<evidence type="ECO:0000313" key="2">
    <source>
        <dbReference type="Proteomes" id="UP000534294"/>
    </source>
</evidence>
<dbReference type="AlphaFoldDB" id="A0A7W7YL82"/>
<proteinExistence type="predicted"/>
<comment type="caution">
    <text evidence="1">The sequence shown here is derived from an EMBL/GenBank/DDBJ whole genome shotgun (WGS) entry which is preliminary data.</text>
</comment>
<keyword evidence="2" id="KW-1185">Reference proteome</keyword>
<name>A0A7W7YL82_9BACT</name>
<dbReference type="RefSeq" id="WP_184208905.1">
    <property type="nucleotide sequence ID" value="NZ_JACHIF010000004.1"/>
</dbReference>
<dbReference type="Proteomes" id="UP000534294">
    <property type="component" value="Unassembled WGS sequence"/>
</dbReference>
<dbReference type="EMBL" id="JACHIF010000004">
    <property type="protein sequence ID" value="MBB5038266.1"/>
    <property type="molecule type" value="Genomic_DNA"/>
</dbReference>
<organism evidence="1 2">
    <name type="scientific">Prosthecobacter dejongeii</name>
    <dbReference type="NCBI Taxonomy" id="48465"/>
    <lineage>
        <taxon>Bacteria</taxon>
        <taxon>Pseudomonadati</taxon>
        <taxon>Verrucomicrobiota</taxon>
        <taxon>Verrucomicrobiia</taxon>
        <taxon>Verrucomicrobiales</taxon>
        <taxon>Verrucomicrobiaceae</taxon>
        <taxon>Prosthecobacter</taxon>
    </lineage>
</organism>
<protein>
    <submittedName>
        <fullName evidence="1">Uncharacterized protein</fullName>
    </submittedName>
</protein>
<reference evidence="1 2" key="1">
    <citation type="submission" date="2020-08" db="EMBL/GenBank/DDBJ databases">
        <title>Genomic Encyclopedia of Type Strains, Phase IV (KMG-IV): sequencing the most valuable type-strain genomes for metagenomic binning, comparative biology and taxonomic classification.</title>
        <authorList>
            <person name="Goeker M."/>
        </authorList>
    </citation>
    <scope>NUCLEOTIDE SEQUENCE [LARGE SCALE GENOMIC DNA]</scope>
    <source>
        <strain evidence="1 2">DSM 12251</strain>
    </source>
</reference>
<accession>A0A7W7YL82</accession>